<dbReference type="InterPro" id="IPR015422">
    <property type="entry name" value="PyrdxlP-dep_Trfase_small"/>
</dbReference>
<evidence type="ECO:0000256" key="1">
    <source>
        <dbReference type="ARBA" id="ARBA00001933"/>
    </source>
</evidence>
<dbReference type="PANTHER" id="PTHR11601">
    <property type="entry name" value="CYSTEINE DESULFURYLASE FAMILY MEMBER"/>
    <property type="match status" value="1"/>
</dbReference>
<reference evidence="10" key="1">
    <citation type="submission" date="2022-03" db="EMBL/GenBank/DDBJ databases">
        <title>Draft Genome Sequence of Firmicute Strain S0AB, a Heterotrophic Iron/Sulfur-Oxidizing Extreme Acidophile.</title>
        <authorList>
            <person name="Vergara E."/>
            <person name="Pakostova E."/>
            <person name="Johnson D.B."/>
            <person name="Holmes D.S."/>
        </authorList>
    </citation>
    <scope>NUCLEOTIDE SEQUENCE</scope>
    <source>
        <strain evidence="10">S0AB</strain>
    </source>
</reference>
<dbReference type="GO" id="GO:0031071">
    <property type="term" value="F:cysteine desulfurase activity"/>
    <property type="evidence" value="ECO:0007669"/>
    <property type="project" value="UniProtKB-EC"/>
</dbReference>
<evidence type="ECO:0000256" key="7">
    <source>
        <dbReference type="ARBA" id="ARBA00023014"/>
    </source>
</evidence>
<name>A0A9X2AC58_9BACL</name>
<proteinExistence type="inferred from homology"/>
<dbReference type="GO" id="GO:0051536">
    <property type="term" value="F:iron-sulfur cluster binding"/>
    <property type="evidence" value="ECO:0007669"/>
    <property type="project" value="UniProtKB-KW"/>
</dbReference>
<dbReference type="InterPro" id="IPR016454">
    <property type="entry name" value="Cysteine_dSase"/>
</dbReference>
<dbReference type="PIRSF" id="PIRSF005572">
    <property type="entry name" value="NifS"/>
    <property type="match status" value="1"/>
</dbReference>
<dbReference type="FunFam" id="3.40.640.10:FF:000084">
    <property type="entry name" value="IscS-like cysteine desulfurase"/>
    <property type="match status" value="1"/>
</dbReference>
<dbReference type="Gene3D" id="3.90.1150.10">
    <property type="entry name" value="Aspartate Aminotransferase, domain 1"/>
    <property type="match status" value="1"/>
</dbReference>
<evidence type="ECO:0000256" key="6">
    <source>
        <dbReference type="ARBA" id="ARBA00023004"/>
    </source>
</evidence>
<gene>
    <name evidence="10" type="primary">iscS</name>
    <name evidence="10" type="ORF">MM817_00180</name>
</gene>
<dbReference type="Pfam" id="PF00266">
    <property type="entry name" value="Aminotran_5"/>
    <property type="match status" value="1"/>
</dbReference>
<evidence type="ECO:0000256" key="3">
    <source>
        <dbReference type="ARBA" id="ARBA00022679"/>
    </source>
</evidence>
<evidence type="ECO:0000259" key="9">
    <source>
        <dbReference type="Pfam" id="PF00266"/>
    </source>
</evidence>
<keyword evidence="5" id="KW-0663">Pyridoxal phosphate</keyword>
<comment type="catalytic activity">
    <reaction evidence="8">
        <text>(sulfur carrier)-H + L-cysteine = (sulfur carrier)-SH + L-alanine</text>
        <dbReference type="Rhea" id="RHEA:43892"/>
        <dbReference type="Rhea" id="RHEA-COMP:14737"/>
        <dbReference type="Rhea" id="RHEA-COMP:14739"/>
        <dbReference type="ChEBI" id="CHEBI:29917"/>
        <dbReference type="ChEBI" id="CHEBI:35235"/>
        <dbReference type="ChEBI" id="CHEBI:57972"/>
        <dbReference type="ChEBI" id="CHEBI:64428"/>
        <dbReference type="EC" id="2.8.1.7"/>
    </reaction>
</comment>
<keyword evidence="4" id="KW-0479">Metal-binding</keyword>
<protein>
    <submittedName>
        <fullName evidence="10">Cysteine desulfurase IscS</fullName>
        <ecNumber evidence="10">2.8.1.7</ecNumber>
    </submittedName>
</protein>
<comment type="caution">
    <text evidence="10">The sequence shown here is derived from an EMBL/GenBank/DDBJ whole genome shotgun (WGS) entry which is preliminary data.</text>
</comment>
<feature type="domain" description="Aminotransferase class V" evidence="9">
    <location>
        <begin position="7"/>
        <end position="365"/>
    </location>
</feature>
<dbReference type="EC" id="2.8.1.7" evidence="10"/>
<keyword evidence="3 10" id="KW-0808">Transferase</keyword>
<keyword evidence="11" id="KW-1185">Reference proteome</keyword>
<evidence type="ECO:0000256" key="5">
    <source>
        <dbReference type="ARBA" id="ARBA00022898"/>
    </source>
</evidence>
<dbReference type="EMBL" id="JALBUF010000001">
    <property type="protein sequence ID" value="MCI0181930.1"/>
    <property type="molecule type" value="Genomic_DNA"/>
</dbReference>
<keyword evidence="7" id="KW-0411">Iron-sulfur</keyword>
<dbReference type="Gene3D" id="1.10.260.50">
    <property type="match status" value="1"/>
</dbReference>
<evidence type="ECO:0000256" key="2">
    <source>
        <dbReference type="ARBA" id="ARBA00006490"/>
    </source>
</evidence>
<evidence type="ECO:0000313" key="10">
    <source>
        <dbReference type="EMBL" id="MCI0181930.1"/>
    </source>
</evidence>
<comment type="similarity">
    <text evidence="2">Belongs to the class-V pyridoxal-phosphate-dependent aminotransferase family. NifS/IscS subfamily.</text>
</comment>
<keyword evidence="6" id="KW-0408">Iron</keyword>
<dbReference type="SUPFAM" id="SSF53383">
    <property type="entry name" value="PLP-dependent transferases"/>
    <property type="match status" value="1"/>
</dbReference>
<accession>A0A9X2AC58</accession>
<dbReference type="PANTHER" id="PTHR11601:SF34">
    <property type="entry name" value="CYSTEINE DESULFURASE"/>
    <property type="match status" value="1"/>
</dbReference>
<evidence type="ECO:0000313" key="11">
    <source>
        <dbReference type="Proteomes" id="UP001139263"/>
    </source>
</evidence>
<dbReference type="InterPro" id="IPR015424">
    <property type="entry name" value="PyrdxlP-dep_Trfase"/>
</dbReference>
<dbReference type="GO" id="GO:0046872">
    <property type="term" value="F:metal ion binding"/>
    <property type="evidence" value="ECO:0007669"/>
    <property type="project" value="UniProtKB-KW"/>
</dbReference>
<evidence type="ECO:0000256" key="8">
    <source>
        <dbReference type="ARBA" id="ARBA00050776"/>
    </source>
</evidence>
<dbReference type="InterPro" id="IPR000192">
    <property type="entry name" value="Aminotrans_V_dom"/>
</dbReference>
<sequence>MFLDMPVYLDNAATTPTHKDVREAMQPFYRDTFGNPSSIHQFGQKAHRAMEQARGQVARGIGANVHEIIFTSGGTEADFLALVGVLRATGKRHLVTTQVEHHAVLNTCSWLEEWGYEVTYVKPGSNGQVEVQDILSALRPDTGLVSVMWVNNETGAILPIETLAKELQTRGVFLHSDAVQALPSIPIDVSQLPVSVLSLSGHKIYGPKGIGALYLRDGTPFSPVLRGGQQERGRRAGTENVAAVVGFGAAVELLCTEREVRSRHMMQLNRRFVTLLQEKIPFARVNGMDFRVPGICNVTLLGVQADALVMALDLDGIAVSNGSACHAGSVDASHVLLAMGIPKDEALSSIRISFSSFNTLAEVERAIDRIEFHVHRLQSLFRGVDRTSM</sequence>
<dbReference type="AlphaFoldDB" id="A0A9X2AC58"/>
<dbReference type="Gene3D" id="3.40.640.10">
    <property type="entry name" value="Type I PLP-dependent aspartate aminotransferase-like (Major domain)"/>
    <property type="match status" value="1"/>
</dbReference>
<dbReference type="Proteomes" id="UP001139263">
    <property type="component" value="Unassembled WGS sequence"/>
</dbReference>
<comment type="cofactor">
    <cofactor evidence="1">
        <name>pyridoxal 5'-phosphate</name>
        <dbReference type="ChEBI" id="CHEBI:597326"/>
    </cofactor>
</comment>
<organism evidence="10 11">
    <name type="scientific">Sulfoacidibacillus ferrooxidans</name>
    <dbReference type="NCBI Taxonomy" id="2005001"/>
    <lineage>
        <taxon>Bacteria</taxon>
        <taxon>Bacillati</taxon>
        <taxon>Bacillota</taxon>
        <taxon>Bacilli</taxon>
        <taxon>Bacillales</taxon>
        <taxon>Alicyclobacillaceae</taxon>
        <taxon>Sulfoacidibacillus</taxon>
    </lineage>
</organism>
<dbReference type="InterPro" id="IPR015421">
    <property type="entry name" value="PyrdxlP-dep_Trfase_major"/>
</dbReference>
<evidence type="ECO:0000256" key="4">
    <source>
        <dbReference type="ARBA" id="ARBA00022723"/>
    </source>
</evidence>